<dbReference type="Gene3D" id="3.55.50.30">
    <property type="match status" value="1"/>
</dbReference>
<dbReference type="GO" id="GO:0016989">
    <property type="term" value="F:sigma factor antagonist activity"/>
    <property type="evidence" value="ECO:0007669"/>
    <property type="project" value="TreeGrafter"/>
</dbReference>
<keyword evidence="5" id="KW-1185">Reference proteome</keyword>
<proteinExistence type="predicted"/>
<dbReference type="Proteomes" id="UP000244450">
    <property type="component" value="Unassembled WGS sequence"/>
</dbReference>
<dbReference type="AlphaFoldDB" id="A0A2T7BLP9"/>
<keyword evidence="1" id="KW-0472">Membrane</keyword>
<keyword evidence="1" id="KW-0812">Transmembrane</keyword>
<name>A0A2T7BLP9_9BACT</name>
<evidence type="ECO:0000259" key="2">
    <source>
        <dbReference type="Pfam" id="PF04773"/>
    </source>
</evidence>
<evidence type="ECO:0000259" key="3">
    <source>
        <dbReference type="Pfam" id="PF16344"/>
    </source>
</evidence>
<dbReference type="Pfam" id="PF16344">
    <property type="entry name" value="FecR_C"/>
    <property type="match status" value="1"/>
</dbReference>
<dbReference type="InterPro" id="IPR012373">
    <property type="entry name" value="Ferrdict_sens_TM"/>
</dbReference>
<dbReference type="RefSeq" id="WP_108685246.1">
    <property type="nucleotide sequence ID" value="NZ_QCYK01000001.1"/>
</dbReference>
<feature type="domain" description="Protein FecR C-terminal" evidence="3">
    <location>
        <begin position="326"/>
        <end position="391"/>
    </location>
</feature>
<dbReference type="Pfam" id="PF04773">
    <property type="entry name" value="FecR"/>
    <property type="match status" value="1"/>
</dbReference>
<dbReference type="InterPro" id="IPR006860">
    <property type="entry name" value="FecR"/>
</dbReference>
<accession>A0A2T7BLP9</accession>
<dbReference type="OrthoDB" id="649653at2"/>
<gene>
    <name evidence="4" type="ORF">DCC81_03745</name>
</gene>
<keyword evidence="1" id="KW-1133">Transmembrane helix</keyword>
<evidence type="ECO:0000313" key="5">
    <source>
        <dbReference type="Proteomes" id="UP000244450"/>
    </source>
</evidence>
<dbReference type="EMBL" id="QCYK01000001">
    <property type="protein sequence ID" value="PUZ28607.1"/>
    <property type="molecule type" value="Genomic_DNA"/>
</dbReference>
<dbReference type="InterPro" id="IPR032508">
    <property type="entry name" value="FecR_C"/>
</dbReference>
<dbReference type="Gene3D" id="2.60.120.1440">
    <property type="match status" value="1"/>
</dbReference>
<protein>
    <recommendedName>
        <fullName evidence="6">Iron dicitrate transport regulator FecR</fullName>
    </recommendedName>
</protein>
<dbReference type="PANTHER" id="PTHR30273:SF2">
    <property type="entry name" value="PROTEIN FECR"/>
    <property type="match status" value="1"/>
</dbReference>
<evidence type="ECO:0000256" key="1">
    <source>
        <dbReference type="SAM" id="Phobius"/>
    </source>
</evidence>
<reference evidence="4 5" key="1">
    <citation type="submission" date="2018-04" db="EMBL/GenBank/DDBJ databases">
        <title>Chitinophaga fuyangensis sp. nov., isolated from soil in a chemical factory.</title>
        <authorList>
            <person name="Chen K."/>
        </authorList>
    </citation>
    <scope>NUCLEOTIDE SEQUENCE [LARGE SCALE GENOMIC DNA]</scope>
    <source>
        <strain evidence="4 5">LY-1</strain>
    </source>
</reference>
<comment type="caution">
    <text evidence="4">The sequence shown here is derived from an EMBL/GenBank/DDBJ whole genome shotgun (WGS) entry which is preliminary data.</text>
</comment>
<dbReference type="PANTHER" id="PTHR30273">
    <property type="entry name" value="PERIPLASMIC SIGNAL SENSOR AND SIGMA FACTOR ACTIVATOR FECR-RELATED"/>
    <property type="match status" value="1"/>
</dbReference>
<feature type="transmembrane region" description="Helical" evidence="1">
    <location>
        <begin position="89"/>
        <end position="108"/>
    </location>
</feature>
<evidence type="ECO:0000313" key="4">
    <source>
        <dbReference type="EMBL" id="PUZ28607.1"/>
    </source>
</evidence>
<feature type="domain" description="FecR protein" evidence="2">
    <location>
        <begin position="189"/>
        <end position="284"/>
    </location>
</feature>
<organism evidence="4 5">
    <name type="scientific">Chitinophaga parva</name>
    <dbReference type="NCBI Taxonomy" id="2169414"/>
    <lineage>
        <taxon>Bacteria</taxon>
        <taxon>Pseudomonadati</taxon>
        <taxon>Bacteroidota</taxon>
        <taxon>Chitinophagia</taxon>
        <taxon>Chitinophagales</taxon>
        <taxon>Chitinophagaceae</taxon>
        <taxon>Chitinophaga</taxon>
    </lineage>
</organism>
<evidence type="ECO:0008006" key="6">
    <source>
        <dbReference type="Google" id="ProtNLM"/>
    </source>
</evidence>
<sequence length="397" mass="42732">MTKERFTALLQLYYDDKLSGAELQELLTAAEDPVYQVEFEAFIDKGFASGYFKGGSTPDQARKALSLIQLEGASQHTRAAVVWYRRPKYWAGAASLIFVLAMLLFYLAPSKKAQSQMAVIPQNADSLHIAPGSQKATLTLSDGSTLSLGNGSRPLSLTQGSSHLSTPDTGLLSYQALPDAGPAGSGYNTVSTPRGGTYRLQLPDGTRVWLNADTKITYPVAFGPSSRSVTVQGEAFFEVAAKAHQPFIVTTATSQTTVLGTAFNVNAYNDRPSSTITLLRGKVQVSTTGGSKVLQPGQQVGIDAKGALHQQLVDTTAVVAWKNGLFDFRSTDMATIMYQLEKWYDIHAVLKGGIGSRHFTGVFPRSYDAAVMLSVMQATDLDVTLNGKTLTLSPKKE</sequence>